<evidence type="ECO:0000313" key="4">
    <source>
        <dbReference type="Proteomes" id="UP000028834"/>
    </source>
</evidence>
<dbReference type="SUPFAM" id="SSF74877">
    <property type="entry name" value="Major surface antigen p30, SAG1"/>
    <property type="match status" value="1"/>
</dbReference>
<reference evidence="3 4" key="1">
    <citation type="submission" date="2014-05" db="EMBL/GenBank/DDBJ databases">
        <authorList>
            <person name="Sibley D."/>
            <person name="Venepally P."/>
            <person name="Karamycheva S."/>
            <person name="Hadjithomas M."/>
            <person name="Khan A."/>
            <person name="Brunk B."/>
            <person name="Roos D."/>
            <person name="Caler E."/>
            <person name="Lorenzi H."/>
        </authorList>
    </citation>
    <scope>NUCLEOTIDE SEQUENCE [LARGE SCALE GENOMIC DNA]</scope>
    <source>
        <strain evidence="3 4">RUB</strain>
    </source>
</reference>
<feature type="chain" id="PRO_5001810136" evidence="1">
    <location>
        <begin position="21"/>
        <end position="186"/>
    </location>
</feature>
<proteinExistence type="predicted"/>
<gene>
    <name evidence="3" type="ORF">TGRUB_238470</name>
</gene>
<feature type="domain" description="SRS" evidence="2">
    <location>
        <begin position="45"/>
        <end position="160"/>
    </location>
</feature>
<dbReference type="Proteomes" id="UP000028834">
    <property type="component" value="Unassembled WGS sequence"/>
</dbReference>
<name>A0A086LJT1_TOXGO</name>
<dbReference type="GO" id="GO:0016020">
    <property type="term" value="C:membrane"/>
    <property type="evidence" value="ECO:0007669"/>
    <property type="project" value="InterPro"/>
</dbReference>
<sequence length="186" mass="19768">MKLSLLTLAALILSIQQASALRGTESGNDLQQDSQGATDIPICKENAPLTFNITEAGQSAQFKCDTGVNHLHPKYNETNPLMYSGETVVPLTDLLPSATFKTAPVAAEKDTRTKAEPSYTLTVPALPTEKHDLHVICLDKEVATKSQGNQTKQCKVTFHIASSAGRPVLTAVIAVIGLVASLSQLA</sequence>
<dbReference type="EMBL" id="AFYV02003012">
    <property type="protein sequence ID" value="KFG56899.1"/>
    <property type="molecule type" value="Genomic_DNA"/>
</dbReference>
<protein>
    <submittedName>
        <fullName evidence="3">SAG-related sequence SRS22C</fullName>
    </submittedName>
</protein>
<evidence type="ECO:0000256" key="1">
    <source>
        <dbReference type="SAM" id="SignalP"/>
    </source>
</evidence>
<evidence type="ECO:0000313" key="3">
    <source>
        <dbReference type="EMBL" id="KFG56899.1"/>
    </source>
</evidence>
<dbReference type="OrthoDB" id="332820at2759"/>
<comment type="caution">
    <text evidence="3">The sequence shown here is derived from an EMBL/GenBank/DDBJ whole genome shotgun (WGS) entry which is preliminary data.</text>
</comment>
<organism evidence="3 4">
    <name type="scientific">Toxoplasma gondii RUB</name>
    <dbReference type="NCBI Taxonomy" id="935652"/>
    <lineage>
        <taxon>Eukaryota</taxon>
        <taxon>Sar</taxon>
        <taxon>Alveolata</taxon>
        <taxon>Apicomplexa</taxon>
        <taxon>Conoidasida</taxon>
        <taxon>Coccidia</taxon>
        <taxon>Eucoccidiorida</taxon>
        <taxon>Eimeriorina</taxon>
        <taxon>Sarcocystidae</taxon>
        <taxon>Toxoplasma</taxon>
    </lineage>
</organism>
<accession>A0A086LJT1</accession>
<dbReference type="VEuPathDB" id="ToxoDB:TGRUB_238470"/>
<keyword evidence="1" id="KW-0732">Signal</keyword>
<evidence type="ECO:0000259" key="2">
    <source>
        <dbReference type="Pfam" id="PF04092"/>
    </source>
</evidence>
<feature type="signal peptide" evidence="1">
    <location>
        <begin position="1"/>
        <end position="20"/>
    </location>
</feature>
<dbReference type="Pfam" id="PF04092">
    <property type="entry name" value="SAG"/>
    <property type="match status" value="1"/>
</dbReference>
<dbReference type="Gene3D" id="2.60.40.1320">
    <property type="entry name" value="SRS domain"/>
    <property type="match status" value="1"/>
</dbReference>
<dbReference type="InterPro" id="IPR036755">
    <property type="entry name" value="SRS_dom_sf"/>
</dbReference>
<dbReference type="AlphaFoldDB" id="A0A086LJT1"/>
<dbReference type="InterPro" id="IPR007226">
    <property type="entry name" value="SRS_dom"/>
</dbReference>